<dbReference type="Proteomes" id="UP000760545">
    <property type="component" value="Unassembled WGS sequence"/>
</dbReference>
<dbReference type="PROSITE" id="PS51184">
    <property type="entry name" value="JMJC"/>
    <property type="match status" value="1"/>
</dbReference>
<dbReference type="PANTHER" id="PTHR12461:SF105">
    <property type="entry name" value="HYPOXIA-INDUCIBLE FACTOR 1-ALPHA INHIBITOR"/>
    <property type="match status" value="1"/>
</dbReference>
<dbReference type="Gene3D" id="2.60.120.650">
    <property type="entry name" value="Cupin"/>
    <property type="match status" value="1"/>
</dbReference>
<name>A0ABX1D9Z6_9FLAO</name>
<evidence type="ECO:0000259" key="1">
    <source>
        <dbReference type="PROSITE" id="PS51184"/>
    </source>
</evidence>
<protein>
    <submittedName>
        <fullName evidence="2">Cupin-like domain-containing protein</fullName>
    </submittedName>
</protein>
<organism evidence="2 3">
    <name type="scientific">Tamlana crocina</name>
    <dbReference type="NCBI Taxonomy" id="393006"/>
    <lineage>
        <taxon>Bacteria</taxon>
        <taxon>Pseudomonadati</taxon>
        <taxon>Bacteroidota</taxon>
        <taxon>Flavobacteriia</taxon>
        <taxon>Flavobacteriales</taxon>
        <taxon>Flavobacteriaceae</taxon>
        <taxon>Tamlana</taxon>
    </lineage>
</organism>
<dbReference type="RefSeq" id="WP_167917440.1">
    <property type="nucleotide sequence ID" value="NZ_JAAVJS010000007.1"/>
</dbReference>
<sequence length="289" mass="33349">MDVLDQILSKSKPIGETVDFDAQRFKKHYLNKNTPVVLKGYGDNWVAKEKWTLDFLANLEVKNPVSLEIGANNQQETNFVKENLKTYIESIIKEEHKDKKDRAYLTLFNIFDRFPHLKEDVDLSILTQFTRKNNIYAWIGPEGTVTGLHYDSLNNLLAQVKGRKLVVLVAPKDNKNMYISDKFELGATSSEVDINNYDESKHPKFKNVEFFSTILEPGDVLFIPKKWWHYVKSLDTSISISNFGALLFDVLFTETIESIQYSLHCRGYYKKGNCTCHKEVDGKVLSKFS</sequence>
<dbReference type="InterPro" id="IPR041667">
    <property type="entry name" value="Cupin_8"/>
</dbReference>
<dbReference type="InterPro" id="IPR003347">
    <property type="entry name" value="JmjC_dom"/>
</dbReference>
<reference evidence="2 3" key="1">
    <citation type="submission" date="2020-03" db="EMBL/GenBank/DDBJ databases">
        <title>Tamlana sp. nov, isolated from XXX.</title>
        <authorList>
            <person name="Cao W.R."/>
        </authorList>
    </citation>
    <scope>NUCLEOTIDE SEQUENCE [LARGE SCALE GENOMIC DNA]</scope>
    <source>
        <strain evidence="2 3">HST1-43</strain>
    </source>
</reference>
<dbReference type="EMBL" id="JAAVJS010000007">
    <property type="protein sequence ID" value="NJX15195.1"/>
    <property type="molecule type" value="Genomic_DNA"/>
</dbReference>
<evidence type="ECO:0000313" key="2">
    <source>
        <dbReference type="EMBL" id="NJX15195.1"/>
    </source>
</evidence>
<accession>A0ABX1D9Z6</accession>
<gene>
    <name evidence="2" type="ORF">HC176_06800</name>
</gene>
<keyword evidence="3" id="KW-1185">Reference proteome</keyword>
<proteinExistence type="predicted"/>
<evidence type="ECO:0000313" key="3">
    <source>
        <dbReference type="Proteomes" id="UP000760545"/>
    </source>
</evidence>
<dbReference type="SUPFAM" id="SSF51197">
    <property type="entry name" value="Clavaminate synthase-like"/>
    <property type="match status" value="1"/>
</dbReference>
<feature type="domain" description="JmjC" evidence="1">
    <location>
        <begin position="103"/>
        <end position="261"/>
    </location>
</feature>
<dbReference type="PANTHER" id="PTHR12461">
    <property type="entry name" value="HYPOXIA-INDUCIBLE FACTOR 1 ALPHA INHIBITOR-RELATED"/>
    <property type="match status" value="1"/>
</dbReference>
<dbReference type="SMART" id="SM00558">
    <property type="entry name" value="JmjC"/>
    <property type="match status" value="1"/>
</dbReference>
<comment type="caution">
    <text evidence="2">The sequence shown here is derived from an EMBL/GenBank/DDBJ whole genome shotgun (WGS) entry which is preliminary data.</text>
</comment>
<dbReference type="Pfam" id="PF13621">
    <property type="entry name" value="Cupin_8"/>
    <property type="match status" value="1"/>
</dbReference>